<evidence type="ECO:0000313" key="2">
    <source>
        <dbReference type="EMBL" id="OYD82527.1"/>
    </source>
</evidence>
<keyword evidence="2" id="KW-0614">Plasmid</keyword>
<organism evidence="2 3">
    <name type="scientific">Azospirillum brasilense</name>
    <dbReference type="NCBI Taxonomy" id="192"/>
    <lineage>
        <taxon>Bacteria</taxon>
        <taxon>Pseudomonadati</taxon>
        <taxon>Pseudomonadota</taxon>
        <taxon>Alphaproteobacteria</taxon>
        <taxon>Rhodospirillales</taxon>
        <taxon>Azospirillaceae</taxon>
        <taxon>Azospirillum</taxon>
    </lineage>
</organism>
<comment type="caution">
    <text evidence="2">The sequence shown here is derived from an EMBL/GenBank/DDBJ whole genome shotgun (WGS) entry which is preliminary data.</text>
</comment>
<protein>
    <submittedName>
        <fullName evidence="2">Uncharacterized protein</fullName>
    </submittedName>
</protein>
<keyword evidence="1" id="KW-1133">Transmembrane helix</keyword>
<sequence>MLGRLGQVIYWAGCGLCVIFLALSMAALFDEEELTVVTVPIAIGSWLLGRASLYVLAGR</sequence>
<keyword evidence="1" id="KW-0472">Membrane</keyword>
<name>A0A235HAK1_AZOBR</name>
<reference evidence="2 3" key="1">
    <citation type="submission" date="2017-07" db="EMBL/GenBank/DDBJ databases">
        <title>Whole genome sequence of Azospirillum brasilense 2A1, a potential biofertilizer strain.</title>
        <authorList>
            <person name="Fontana C.A."/>
            <person name="Toffoli L.M."/>
            <person name="Salazar S.M."/>
            <person name="Puglisi E."/>
            <person name="Pedraza R."/>
            <person name="Bassi D."/>
            <person name="Cocconcelli P.S."/>
        </authorList>
    </citation>
    <scope>NUCLEOTIDE SEQUENCE [LARGE SCALE GENOMIC DNA]</scope>
    <source>
        <strain evidence="2 3">2A1</strain>
        <plasmid evidence="2">unnamed</plasmid>
    </source>
</reference>
<keyword evidence="1" id="KW-0812">Transmembrane</keyword>
<geneLocation type="plasmid" evidence="2">
    <name>unnamed</name>
</geneLocation>
<gene>
    <name evidence="2" type="ORF">CHT98_20225</name>
</gene>
<feature type="transmembrane region" description="Helical" evidence="1">
    <location>
        <begin position="35"/>
        <end position="57"/>
    </location>
</feature>
<evidence type="ECO:0000256" key="1">
    <source>
        <dbReference type="SAM" id="Phobius"/>
    </source>
</evidence>
<feature type="transmembrane region" description="Helical" evidence="1">
    <location>
        <begin position="9"/>
        <end position="29"/>
    </location>
</feature>
<proteinExistence type="predicted"/>
<dbReference type="AlphaFoldDB" id="A0A235HAK1"/>
<dbReference type="Proteomes" id="UP000215367">
    <property type="component" value="Unassembled WGS sequence"/>
</dbReference>
<accession>A0A235HAK1</accession>
<evidence type="ECO:0000313" key="3">
    <source>
        <dbReference type="Proteomes" id="UP000215367"/>
    </source>
</evidence>
<dbReference type="EMBL" id="NOWT01000021">
    <property type="protein sequence ID" value="OYD82527.1"/>
    <property type="molecule type" value="Genomic_DNA"/>
</dbReference>